<feature type="region of interest" description="Disordered" evidence="1">
    <location>
        <begin position="15"/>
        <end position="49"/>
    </location>
</feature>
<accession>A0A926WKM4</accession>
<evidence type="ECO:0000256" key="1">
    <source>
        <dbReference type="SAM" id="MobiDB-lite"/>
    </source>
</evidence>
<sequence>MQLHLEFSINHDQWQNSQEAEDKAQFLSSPHSLTHDSEILSNTGTSKEG</sequence>
<dbReference type="Proteomes" id="UP000662185">
    <property type="component" value="Unassembled WGS sequence"/>
</dbReference>
<feature type="compositionally biased region" description="Polar residues" evidence="1">
    <location>
        <begin position="39"/>
        <end position="49"/>
    </location>
</feature>
<evidence type="ECO:0000313" key="3">
    <source>
        <dbReference type="Proteomes" id="UP000662185"/>
    </source>
</evidence>
<dbReference type="RefSeq" id="WP_190564460.1">
    <property type="nucleotide sequence ID" value="NZ_JACJQU010000021.1"/>
</dbReference>
<dbReference type="AlphaFoldDB" id="A0A926WKM4"/>
<organism evidence="2 3">
    <name type="scientific">Anabaena sphaerica FACHB-251</name>
    <dbReference type="NCBI Taxonomy" id="2692883"/>
    <lineage>
        <taxon>Bacteria</taxon>
        <taxon>Bacillati</taxon>
        <taxon>Cyanobacteriota</taxon>
        <taxon>Cyanophyceae</taxon>
        <taxon>Nostocales</taxon>
        <taxon>Nostocaceae</taxon>
        <taxon>Anabaena</taxon>
    </lineage>
</organism>
<proteinExistence type="predicted"/>
<dbReference type="EMBL" id="JACJQU010000021">
    <property type="protein sequence ID" value="MBD2296341.1"/>
    <property type="molecule type" value="Genomic_DNA"/>
</dbReference>
<protein>
    <submittedName>
        <fullName evidence="2">Uncharacterized protein</fullName>
    </submittedName>
</protein>
<reference evidence="3" key="1">
    <citation type="journal article" date="2020" name="ISME J.">
        <title>Comparative genomics reveals insights into cyanobacterial evolution and habitat adaptation.</title>
        <authorList>
            <person name="Chen M.Y."/>
            <person name="Teng W.K."/>
            <person name="Zhao L."/>
            <person name="Hu C.X."/>
            <person name="Zhou Y.K."/>
            <person name="Han B.P."/>
            <person name="Song L.R."/>
            <person name="Shu W.S."/>
        </authorList>
    </citation>
    <scope>NUCLEOTIDE SEQUENCE [LARGE SCALE GENOMIC DNA]</scope>
    <source>
        <strain evidence="3">FACHB-251</strain>
    </source>
</reference>
<keyword evidence="3" id="KW-1185">Reference proteome</keyword>
<gene>
    <name evidence="2" type="ORF">H6G06_23370</name>
</gene>
<name>A0A926WKM4_9NOST</name>
<comment type="caution">
    <text evidence="2">The sequence shown here is derived from an EMBL/GenBank/DDBJ whole genome shotgun (WGS) entry which is preliminary data.</text>
</comment>
<evidence type="ECO:0000313" key="2">
    <source>
        <dbReference type="EMBL" id="MBD2296341.1"/>
    </source>
</evidence>